<sequence length="1033" mass="111017">MRRIAALFLVSLFSSALIAQSGNAALTGFIQDSSKAFIPGVKVVAVDTDTDRRFEAITGKDGSYNIGGLSVGHYRMEVDKPGFKTILRDDMFLHVQDTLQINFQMAVGSTSESVTVDGTGVNMNTRDGSVSTVVDRKFVENIPLNGRSFQDLISMTPGVVTQSPQTSQAAGQSGDFSVNGQRTESNYYMVDGVSANISSGAANGGPQAGTSGAIGATTALGTTQSLVSVDALQEFRVSSSSYSAEYGRSPGGQFSLQTRSGTKAFHGSAFDYLRNNYFDANNWFNDHYGIAPSALRQNDFGGTLGGPMLLPGSFAKAYPSYFFVSYEGLRLTQPQAATIQYVPSIALRQAAPAALQPILNAFPLPSAGGITYSSGLAQFIQGYSLPSKIDSTSVRLDDTLTSRLHLFFRFSDTPSSTNSRTLSSLTVTTFKTQTYTIGATSQFTDKATNEFRIGYSRNDATSTASLDSFGGATPINFGSLLGNVPSGPSTSDADLYFAGTGEADLSVSSSANQGRQWNVVDTFGLSLGKHQLKFGYDYRHIKSPLYPAAPYVSGIFYGQASIINNLADLAILEKLLPSTPIFNETAAFVQDEWSVKPQLTISGGLRWEVNPPPTGANGNDAFTLEGNRADPGSLTVAPRGTPLWRTSWLNLAPRLGVAWTAHNQHGWETVLRTGGGVFFDTGSQLAALGFEYLGFNANKSYTSFAFPATAQQLAFEPSTTPPYTSTVIAFPEHMQQPYTLQWNLSVQQALGAAQSFTLSYVGSNGRRLLQEQQSSIAKLNPNFGYIEFITSGPTSSYQALQAQFQRSVSHGIEVLASYTWSHSLDFGSANAALPLVRGNSDYDLRNNFQGGVTWELPTNYSNAGLRALASGWGVDSRLTARSSFPITLRGSLTTNPATGQYYYGNLNVVQGQPLYLYGSQYPGGTRVNPAAFQKPAANNLGNAGRNFVRGFGDTQVNLALHRTFPLVKGSTLQFRAEAFNLLNHPIFGLVDSTLTDLTFGQATKTLNQSLSTLSSQYQQGGPRSLQFALKIQF</sequence>
<dbReference type="Pfam" id="PF13620">
    <property type="entry name" value="CarboxypepD_reg"/>
    <property type="match status" value="1"/>
</dbReference>
<evidence type="ECO:0000256" key="4">
    <source>
        <dbReference type="SAM" id="SignalP"/>
    </source>
</evidence>
<reference evidence="6 7" key="1">
    <citation type="journal article" date="2012" name="Stand. Genomic Sci.">
        <title>Complete genome sequence of Terriglobus saanensis type strain SP1PR4(T), an Acidobacteria from tundra soil.</title>
        <authorList>
            <person name="Rawat S.R."/>
            <person name="Mannisto M.K."/>
            <person name="Starovoytov V."/>
            <person name="Goodwin L."/>
            <person name="Nolan M."/>
            <person name="Hauser L."/>
            <person name="Land M."/>
            <person name="Davenport K.W."/>
            <person name="Woyke T."/>
            <person name="Haggblom M.M."/>
        </authorList>
    </citation>
    <scope>NUCLEOTIDE SEQUENCE</scope>
    <source>
        <strain evidence="7">ATCC BAA-1853 / DSM 23119 / SP1PR4</strain>
    </source>
</reference>
<gene>
    <name evidence="6" type="ordered locus">AciPR4_3625</name>
</gene>
<dbReference type="Gene3D" id="2.170.130.10">
    <property type="entry name" value="TonB-dependent receptor, plug domain"/>
    <property type="match status" value="1"/>
</dbReference>
<evidence type="ECO:0000256" key="1">
    <source>
        <dbReference type="ARBA" id="ARBA00004442"/>
    </source>
</evidence>
<dbReference type="Gene3D" id="2.40.170.20">
    <property type="entry name" value="TonB-dependent receptor, beta-barrel domain"/>
    <property type="match status" value="1"/>
</dbReference>
<evidence type="ECO:0000256" key="3">
    <source>
        <dbReference type="ARBA" id="ARBA00023237"/>
    </source>
</evidence>
<dbReference type="InterPro" id="IPR008969">
    <property type="entry name" value="CarboxyPept-like_regulatory"/>
</dbReference>
<comment type="subcellular location">
    <subcellularLocation>
        <location evidence="1">Cell outer membrane</location>
    </subcellularLocation>
</comment>
<dbReference type="Pfam" id="PF25183">
    <property type="entry name" value="OMP_b-brl_4"/>
    <property type="match status" value="2"/>
</dbReference>
<dbReference type="SUPFAM" id="SSF49464">
    <property type="entry name" value="Carboxypeptidase regulatory domain-like"/>
    <property type="match status" value="1"/>
</dbReference>
<feature type="signal peptide" evidence="4">
    <location>
        <begin position="1"/>
        <end position="19"/>
    </location>
</feature>
<evidence type="ECO:0000256" key="2">
    <source>
        <dbReference type="ARBA" id="ARBA00023136"/>
    </source>
</evidence>
<dbReference type="SUPFAM" id="SSF56935">
    <property type="entry name" value="Porins"/>
    <property type="match status" value="1"/>
</dbReference>
<dbReference type="InterPro" id="IPR036942">
    <property type="entry name" value="Beta-barrel_TonB_sf"/>
</dbReference>
<dbReference type="RefSeq" id="WP_013570108.1">
    <property type="nucleotide sequence ID" value="NC_014963.1"/>
</dbReference>
<dbReference type="AlphaFoldDB" id="E8UZN5"/>
<accession>E8UZN5</accession>
<evidence type="ECO:0000259" key="5">
    <source>
        <dbReference type="Pfam" id="PF25183"/>
    </source>
</evidence>
<evidence type="ECO:0000313" key="7">
    <source>
        <dbReference type="Proteomes" id="UP000006844"/>
    </source>
</evidence>
<keyword evidence="7" id="KW-1185">Reference proteome</keyword>
<evidence type="ECO:0000313" key="6">
    <source>
        <dbReference type="EMBL" id="ADV84378.1"/>
    </source>
</evidence>
<dbReference type="GO" id="GO:0009279">
    <property type="term" value="C:cell outer membrane"/>
    <property type="evidence" value="ECO:0007669"/>
    <property type="project" value="UniProtKB-SubCell"/>
</dbReference>
<dbReference type="OrthoDB" id="97893at2"/>
<dbReference type="EMBL" id="CP002467">
    <property type="protein sequence ID" value="ADV84378.1"/>
    <property type="molecule type" value="Genomic_DNA"/>
</dbReference>
<feature type="chain" id="PRO_5003232729" evidence="4">
    <location>
        <begin position="20"/>
        <end position="1033"/>
    </location>
</feature>
<protein>
    <submittedName>
        <fullName evidence="6">TonB-dependent receptor plug</fullName>
    </submittedName>
</protein>
<dbReference type="Gene3D" id="2.60.40.1120">
    <property type="entry name" value="Carboxypeptidase-like, regulatory domain"/>
    <property type="match status" value="1"/>
</dbReference>
<keyword evidence="4" id="KW-0732">Signal</keyword>
<dbReference type="HOGENOM" id="CLU_006298_0_0_0"/>
<dbReference type="STRING" id="401053.AciPR4_3625"/>
<dbReference type="InterPro" id="IPR057601">
    <property type="entry name" value="Oar-like_b-barrel"/>
</dbReference>
<dbReference type="InterPro" id="IPR037066">
    <property type="entry name" value="Plug_dom_sf"/>
</dbReference>
<name>E8UZN5_TERSS</name>
<keyword evidence="2" id="KW-0472">Membrane</keyword>
<keyword evidence="6" id="KW-0675">Receptor</keyword>
<keyword evidence="3" id="KW-0998">Cell outer membrane</keyword>
<proteinExistence type="predicted"/>
<dbReference type="eggNOG" id="COG1629">
    <property type="taxonomic scope" value="Bacteria"/>
</dbReference>
<feature type="domain" description="TonB-dependent transporter Oar-like beta-barrel" evidence="5">
    <location>
        <begin position="354"/>
        <end position="1009"/>
    </location>
</feature>
<dbReference type="Proteomes" id="UP000006844">
    <property type="component" value="Chromosome"/>
</dbReference>
<feature type="domain" description="TonB-dependent transporter Oar-like beta-barrel" evidence="5">
    <location>
        <begin position="258"/>
        <end position="350"/>
    </location>
</feature>
<dbReference type="KEGG" id="tsa:AciPR4_3625"/>
<organism evidence="6 7">
    <name type="scientific">Terriglobus saanensis (strain ATCC BAA-1853 / DSM 23119 / SP1PR4)</name>
    <dbReference type="NCBI Taxonomy" id="401053"/>
    <lineage>
        <taxon>Bacteria</taxon>
        <taxon>Pseudomonadati</taxon>
        <taxon>Acidobacteriota</taxon>
        <taxon>Terriglobia</taxon>
        <taxon>Terriglobales</taxon>
        <taxon>Acidobacteriaceae</taxon>
        <taxon>Terriglobus</taxon>
    </lineage>
</organism>